<keyword evidence="5 15" id="KW-0507">mRNA processing</keyword>
<evidence type="ECO:0000256" key="11">
    <source>
        <dbReference type="ARBA" id="ARBA00023187"/>
    </source>
</evidence>
<evidence type="ECO:0000256" key="6">
    <source>
        <dbReference type="ARBA" id="ARBA00022679"/>
    </source>
</evidence>
<gene>
    <name evidence="18" type="primary">PRPF19</name>
    <name evidence="18" type="ORF">FOL47_001560</name>
</gene>
<keyword evidence="8" id="KW-0677">Repeat</keyword>
<dbReference type="EMBL" id="JAAPAO010000138">
    <property type="protein sequence ID" value="KAF4671357.1"/>
    <property type="molecule type" value="Genomic_DNA"/>
</dbReference>
<dbReference type="GO" id="GO:0071006">
    <property type="term" value="C:U2-type catalytic step 1 spliceosome"/>
    <property type="evidence" value="ECO:0007669"/>
    <property type="project" value="TreeGrafter"/>
</dbReference>
<feature type="repeat" description="WD" evidence="14">
    <location>
        <begin position="416"/>
        <end position="450"/>
    </location>
</feature>
<feature type="repeat" description="WD" evidence="14">
    <location>
        <begin position="272"/>
        <end position="304"/>
    </location>
</feature>
<evidence type="ECO:0000259" key="17">
    <source>
        <dbReference type="PROSITE" id="PS51698"/>
    </source>
</evidence>
<dbReference type="InterPro" id="IPR015943">
    <property type="entry name" value="WD40/YVTN_repeat-like_dom_sf"/>
</dbReference>
<organism evidence="18 19">
    <name type="scientific">Perkinsus chesapeaki</name>
    <name type="common">Clam parasite</name>
    <name type="synonym">Perkinsus andrewsi</name>
    <dbReference type="NCBI Taxonomy" id="330153"/>
    <lineage>
        <taxon>Eukaryota</taxon>
        <taxon>Sar</taxon>
        <taxon>Alveolata</taxon>
        <taxon>Perkinsozoa</taxon>
        <taxon>Perkinsea</taxon>
        <taxon>Perkinsida</taxon>
        <taxon>Perkinsidae</taxon>
        <taxon>Perkinsus</taxon>
    </lineage>
</organism>
<dbReference type="SMART" id="SM00320">
    <property type="entry name" value="WD40"/>
    <property type="match status" value="5"/>
</dbReference>
<dbReference type="EC" id="2.3.2.27" evidence="15"/>
<dbReference type="Gene3D" id="3.30.40.10">
    <property type="entry name" value="Zinc/RING finger domain, C3HC4 (zinc finger)"/>
    <property type="match status" value="1"/>
</dbReference>
<evidence type="ECO:0000256" key="4">
    <source>
        <dbReference type="ARBA" id="ARBA00022574"/>
    </source>
</evidence>
<evidence type="ECO:0000256" key="14">
    <source>
        <dbReference type="PROSITE-ProRule" id="PRU00221"/>
    </source>
</evidence>
<dbReference type="InterPro" id="IPR036322">
    <property type="entry name" value="WD40_repeat_dom_sf"/>
</dbReference>
<dbReference type="FunFam" id="3.30.40.10:FF:000027">
    <property type="entry name" value="Pre-mRNA-processing factor 19, putative"/>
    <property type="match status" value="1"/>
</dbReference>
<dbReference type="InterPro" id="IPR003613">
    <property type="entry name" value="Ubox_domain"/>
</dbReference>
<dbReference type="SUPFAM" id="SSF50978">
    <property type="entry name" value="WD40 repeat-like"/>
    <property type="match status" value="1"/>
</dbReference>
<keyword evidence="9 15" id="KW-0227">DNA damage</keyword>
<dbReference type="GO" id="GO:0000398">
    <property type="term" value="P:mRNA splicing, via spliceosome"/>
    <property type="evidence" value="ECO:0007669"/>
    <property type="project" value="InterPro"/>
</dbReference>
<protein>
    <recommendedName>
        <fullName evidence="15">Pre-mRNA-processing factor 19</fullName>
        <ecNumber evidence="15">2.3.2.27</ecNumber>
    </recommendedName>
</protein>
<evidence type="ECO:0000256" key="7">
    <source>
        <dbReference type="ARBA" id="ARBA00022728"/>
    </source>
</evidence>
<dbReference type="Pfam" id="PF00400">
    <property type="entry name" value="WD40"/>
    <property type="match status" value="2"/>
</dbReference>
<keyword evidence="4 14" id="KW-0853">WD repeat</keyword>
<evidence type="ECO:0000256" key="13">
    <source>
        <dbReference type="ARBA" id="ARBA00023242"/>
    </source>
</evidence>
<evidence type="ECO:0000256" key="9">
    <source>
        <dbReference type="ARBA" id="ARBA00022763"/>
    </source>
</evidence>
<dbReference type="InterPro" id="IPR055340">
    <property type="entry name" value="RING-Ubox_PRP19"/>
</dbReference>
<dbReference type="SMART" id="SM00504">
    <property type="entry name" value="Ubox"/>
    <property type="match status" value="1"/>
</dbReference>
<comment type="subunit">
    <text evidence="15">Homotetramer.</text>
</comment>
<dbReference type="UniPathway" id="UPA00143"/>
<feature type="region of interest" description="Disordered" evidence="16">
    <location>
        <begin position="143"/>
        <end position="165"/>
    </location>
</feature>
<dbReference type="Gene3D" id="2.130.10.10">
    <property type="entry name" value="YVTN repeat-like/Quinoprotein amine dehydrogenase"/>
    <property type="match status" value="1"/>
</dbReference>
<evidence type="ECO:0000313" key="19">
    <source>
        <dbReference type="Proteomes" id="UP000591131"/>
    </source>
</evidence>
<dbReference type="AlphaFoldDB" id="A0A7J6MIW1"/>
<comment type="catalytic activity">
    <reaction evidence="15">
        <text>S-ubiquitinyl-[E2 ubiquitin-conjugating enzyme]-L-cysteine + [acceptor protein]-L-lysine = [E2 ubiquitin-conjugating enzyme]-L-cysteine + N(6)-ubiquitinyl-[acceptor protein]-L-lysine.</text>
        <dbReference type="EC" id="2.3.2.27"/>
    </reaction>
</comment>
<comment type="caution">
    <text evidence="18">The sequence shown here is derived from an EMBL/GenBank/DDBJ whole genome shotgun (WGS) entry which is preliminary data.</text>
</comment>
<evidence type="ECO:0000256" key="10">
    <source>
        <dbReference type="ARBA" id="ARBA00022786"/>
    </source>
</evidence>
<dbReference type="InterPro" id="IPR013083">
    <property type="entry name" value="Znf_RING/FYVE/PHD"/>
</dbReference>
<dbReference type="PROSITE" id="PS50082">
    <property type="entry name" value="WD_REPEATS_2"/>
    <property type="match status" value="2"/>
</dbReference>
<keyword evidence="13 15" id="KW-0539">Nucleus</keyword>
<evidence type="ECO:0000256" key="5">
    <source>
        <dbReference type="ARBA" id="ARBA00022664"/>
    </source>
</evidence>
<dbReference type="GO" id="GO:0005737">
    <property type="term" value="C:cytoplasm"/>
    <property type="evidence" value="ECO:0007669"/>
    <property type="project" value="TreeGrafter"/>
</dbReference>
<keyword evidence="10 15" id="KW-0833">Ubl conjugation pathway</keyword>
<keyword evidence="12 15" id="KW-0234">DNA repair</keyword>
<evidence type="ECO:0000256" key="3">
    <source>
        <dbReference type="ARBA" id="ARBA00006388"/>
    </source>
</evidence>
<dbReference type="GO" id="GO:0006281">
    <property type="term" value="P:DNA repair"/>
    <property type="evidence" value="ECO:0007669"/>
    <property type="project" value="UniProtKB-KW"/>
</dbReference>
<evidence type="ECO:0000256" key="2">
    <source>
        <dbReference type="ARBA" id="ARBA00004906"/>
    </source>
</evidence>
<feature type="region of interest" description="Disordered" evidence="16">
    <location>
        <begin position="181"/>
        <end position="229"/>
    </location>
</feature>
<dbReference type="OrthoDB" id="687049at2759"/>
<evidence type="ECO:0000256" key="15">
    <source>
        <dbReference type="RuleBase" id="RU367101"/>
    </source>
</evidence>
<dbReference type="PANTHER" id="PTHR43995:SF1">
    <property type="entry name" value="PRE-MRNA-PROCESSING FACTOR 19"/>
    <property type="match status" value="1"/>
</dbReference>
<comment type="similarity">
    <text evidence="3 15">Belongs to the WD repeat PRP19 family.</text>
</comment>
<dbReference type="CDD" id="cd16656">
    <property type="entry name" value="RING-Ubox_PRP19"/>
    <property type="match status" value="1"/>
</dbReference>
<evidence type="ECO:0000256" key="16">
    <source>
        <dbReference type="SAM" id="MobiDB-lite"/>
    </source>
</evidence>
<feature type="compositionally biased region" description="Basic residues" evidence="16">
    <location>
        <begin position="183"/>
        <end position="192"/>
    </location>
</feature>
<dbReference type="GO" id="GO:0000974">
    <property type="term" value="C:Prp19 complex"/>
    <property type="evidence" value="ECO:0007669"/>
    <property type="project" value="UniProtKB-UniRule"/>
</dbReference>
<accession>A0A7J6MIW1</accession>
<dbReference type="InterPro" id="IPR001680">
    <property type="entry name" value="WD40_rpt"/>
</dbReference>
<evidence type="ECO:0000313" key="18">
    <source>
        <dbReference type="EMBL" id="KAF4671357.1"/>
    </source>
</evidence>
<dbReference type="SUPFAM" id="SSF57850">
    <property type="entry name" value="RING/U-box"/>
    <property type="match status" value="1"/>
</dbReference>
<comment type="pathway">
    <text evidence="2 15">Protein modification; protein ubiquitination.</text>
</comment>
<evidence type="ECO:0000256" key="12">
    <source>
        <dbReference type="ARBA" id="ARBA00023204"/>
    </source>
</evidence>
<comment type="function">
    <text evidence="15">Ubiquitin-protein ligase which is mainly involved pre-mRNA splicing and DNA repair. Required for pre-mRNA splicing as component of the spliceosome.</text>
</comment>
<keyword evidence="19" id="KW-1185">Reference proteome</keyword>
<comment type="subcellular location">
    <subcellularLocation>
        <location evidence="1 15">Nucleus</location>
    </subcellularLocation>
</comment>
<dbReference type="Proteomes" id="UP000591131">
    <property type="component" value="Unassembled WGS sequence"/>
</dbReference>
<dbReference type="InterPro" id="IPR013915">
    <property type="entry name" value="Prp19_cc"/>
</dbReference>
<keyword evidence="11 15" id="KW-0508">mRNA splicing</keyword>
<dbReference type="Pfam" id="PF08606">
    <property type="entry name" value="Prp19"/>
    <property type="match status" value="1"/>
</dbReference>
<keyword evidence="7 15" id="KW-0747">Spliceosome</keyword>
<dbReference type="PROSITE" id="PS50294">
    <property type="entry name" value="WD_REPEATS_REGION"/>
    <property type="match status" value="2"/>
</dbReference>
<reference evidence="18 19" key="1">
    <citation type="submission" date="2020-04" db="EMBL/GenBank/DDBJ databases">
        <title>Perkinsus chesapeaki whole genome sequence.</title>
        <authorList>
            <person name="Bogema D.R."/>
        </authorList>
    </citation>
    <scope>NUCLEOTIDE SEQUENCE [LARGE SCALE GENOMIC DNA]</scope>
    <source>
        <strain evidence="18">ATCC PRA-425</strain>
    </source>
</reference>
<dbReference type="InterPro" id="IPR038959">
    <property type="entry name" value="Prp19"/>
</dbReference>
<name>A0A7J6MIW1_PERCH</name>
<proteinExistence type="inferred from homology"/>
<sequence>MTIVCAISGEVPDDPVLSKTGYVFSRRLIEKALTENGGKCPVTGQDLDKETDLYPIHTNSVVTPRPATSSSISAMLRDFQNEWDNLMLETYKLRESLSTTREQLSQTLYQHEAACRVICRLAKERDLAVSRVRQLSSDLAKARAYGSSGMDVDGTGAQEGVAEEADGDSFIQEAVALSEKLVSGRKKRKHPKLAKEDAVKSYTSQDTAEKVAQADTTSPSKRRRKSAATAGAKVTAIDVHFQDNDRMLVGGSAGSATLYNRGNKTTVCSVAHSSDKTAVTAVKLHPNEELFATGGADGNVRLWKSSKEGEWECEHVAVGNPLSVGSPVTYVDWHPTGEALVVATECGKWYIVKMDRDQGLSHLIDMSNTSSTGEAFGMHPDGSLFAYYNNKTGCVSVYSLQQKAEMTSAKMPHANVTALAFSENGYHMATGTKEGEIKLWDLRKATDFATLTAAAEPVEHLSFDNSGHYLAAGSNKGADVYHFHGKTSLSEVAHFDANGSALAWLNDASGLVLADGPDVKTFRGE</sequence>
<feature type="domain" description="U-box" evidence="17">
    <location>
        <begin position="1"/>
        <end position="73"/>
    </location>
</feature>
<dbReference type="PROSITE" id="PS51698">
    <property type="entry name" value="U_BOX"/>
    <property type="match status" value="1"/>
</dbReference>
<evidence type="ECO:0000256" key="1">
    <source>
        <dbReference type="ARBA" id="ARBA00004123"/>
    </source>
</evidence>
<evidence type="ECO:0000256" key="8">
    <source>
        <dbReference type="ARBA" id="ARBA00022737"/>
    </source>
</evidence>
<dbReference type="GO" id="GO:0070534">
    <property type="term" value="P:protein K63-linked ubiquitination"/>
    <property type="evidence" value="ECO:0007669"/>
    <property type="project" value="UniProtKB-UniRule"/>
</dbReference>
<dbReference type="GO" id="GO:0061630">
    <property type="term" value="F:ubiquitin protein ligase activity"/>
    <property type="evidence" value="ECO:0007669"/>
    <property type="project" value="UniProtKB-UniRule"/>
</dbReference>
<keyword evidence="6 15" id="KW-0808">Transferase</keyword>
<dbReference type="PANTHER" id="PTHR43995">
    <property type="entry name" value="PRE-MRNA-PROCESSING FACTOR 19"/>
    <property type="match status" value="1"/>
</dbReference>